<gene>
    <name evidence="2" type="ORF">LZ495_38935</name>
</gene>
<evidence type="ECO:0000256" key="1">
    <source>
        <dbReference type="SAM" id="SignalP"/>
    </source>
</evidence>
<evidence type="ECO:0000313" key="2">
    <source>
        <dbReference type="EMBL" id="MCF2533164.1"/>
    </source>
</evidence>
<protein>
    <submittedName>
        <fullName evidence="2">Uncharacterized protein</fullName>
    </submittedName>
</protein>
<proteinExistence type="predicted"/>
<dbReference type="RefSeq" id="WP_235057937.1">
    <property type="nucleotide sequence ID" value="NZ_JAKFHA010000044.1"/>
</dbReference>
<reference evidence="2" key="1">
    <citation type="submission" date="2022-01" db="EMBL/GenBank/DDBJ databases">
        <title>Genome-Based Taxonomic Classification of the Phylum Actinobacteria.</title>
        <authorList>
            <person name="Gao Y."/>
        </authorList>
    </citation>
    <scope>NUCLEOTIDE SEQUENCE</scope>
    <source>
        <strain evidence="2">KLBMP 8922</strain>
    </source>
</reference>
<feature type="signal peptide" evidence="1">
    <location>
        <begin position="1"/>
        <end position="29"/>
    </location>
</feature>
<dbReference type="Proteomes" id="UP001165378">
    <property type="component" value="Unassembled WGS sequence"/>
</dbReference>
<keyword evidence="1" id="KW-0732">Signal</keyword>
<keyword evidence="3" id="KW-1185">Reference proteome</keyword>
<dbReference type="AlphaFoldDB" id="A0AA41Q7R9"/>
<evidence type="ECO:0000313" key="3">
    <source>
        <dbReference type="Proteomes" id="UP001165378"/>
    </source>
</evidence>
<organism evidence="2 3">
    <name type="scientific">Yinghuangia soli</name>
    <dbReference type="NCBI Taxonomy" id="2908204"/>
    <lineage>
        <taxon>Bacteria</taxon>
        <taxon>Bacillati</taxon>
        <taxon>Actinomycetota</taxon>
        <taxon>Actinomycetes</taxon>
        <taxon>Kitasatosporales</taxon>
        <taxon>Streptomycetaceae</taxon>
        <taxon>Yinghuangia</taxon>
    </lineage>
</organism>
<comment type="caution">
    <text evidence="2">The sequence shown here is derived from an EMBL/GenBank/DDBJ whole genome shotgun (WGS) entry which is preliminary data.</text>
</comment>
<name>A0AA41Q7R9_9ACTN</name>
<accession>A0AA41Q7R9</accession>
<feature type="chain" id="PRO_5041357801" evidence="1">
    <location>
        <begin position="30"/>
        <end position="122"/>
    </location>
</feature>
<sequence length="122" mass="12922">MARRRIAFSAFAAVAAGALAVAGASPANAANIRQYQGADYASIETATHPWGRWVEVCDMEKDGNGVFAKFQNPIDFPNVQTVRDSNGSAAGCGNANVRNSTTAFQVCEEGFWGITCSAWKDA</sequence>
<dbReference type="EMBL" id="JAKFHA010000044">
    <property type="protein sequence ID" value="MCF2533164.1"/>
    <property type="molecule type" value="Genomic_DNA"/>
</dbReference>